<evidence type="ECO:0000256" key="5">
    <source>
        <dbReference type="SAM" id="Phobius"/>
    </source>
</evidence>
<evidence type="ECO:0000256" key="4">
    <source>
        <dbReference type="ARBA" id="ARBA00023136"/>
    </source>
</evidence>
<feature type="transmembrane region" description="Helical" evidence="5">
    <location>
        <begin position="277"/>
        <end position="298"/>
    </location>
</feature>
<name>A0A1X9YQP8_9BACT</name>
<dbReference type="OrthoDB" id="629685at2"/>
<dbReference type="KEGG" id="pact:CA264_06990"/>
<sequence length="316" mass="35704">MSVTATAAGEKKGITRKAVLVLAALSVGYLLLSYLLVGFKTDQLVLVGLINLLYFLRPITRKFITGFSIFVVFWILYDYMKAFPNYWFNPVHIESLYMAEKAWFGVESGGVILTPNEFWLQHSHPFLDVMSGAFYLTWVPVPIGFAFFWFFRNRRQFVHFLLTFLLVNLLGFVVYYLYPAAPPWYVQLHGFDFIAKTPGNTAGLSRFDGFFGITIFNALYAKGSNVFAAMPSLHSAYPLIVLYYALRNNLSIAAKVVFGIITVGIWFAAVYTSHHYVLDVLAGITCATTGILLFNWLVKQDTALSRAIERLVAAVR</sequence>
<evidence type="ECO:0000256" key="1">
    <source>
        <dbReference type="ARBA" id="ARBA00004141"/>
    </source>
</evidence>
<feature type="domain" description="Inositolphosphotransferase Aur1/Ipt1" evidence="6">
    <location>
        <begin position="118"/>
        <end position="292"/>
    </location>
</feature>
<feature type="transmembrane region" description="Helical" evidence="5">
    <location>
        <begin position="226"/>
        <end position="245"/>
    </location>
</feature>
<dbReference type="Proteomes" id="UP000266292">
    <property type="component" value="Chromosome"/>
</dbReference>
<reference evidence="8" key="1">
    <citation type="submission" date="2017-05" db="EMBL/GenBank/DDBJ databases">
        <authorList>
            <person name="Ray J."/>
            <person name="Price M."/>
            <person name="Deutschbauer A."/>
        </authorList>
    </citation>
    <scope>NUCLEOTIDE SEQUENCE [LARGE SCALE GENOMIC DNA]</scope>
    <source>
        <strain evidence="8">DSM 19842</strain>
    </source>
</reference>
<evidence type="ECO:0000259" key="6">
    <source>
        <dbReference type="Pfam" id="PF14378"/>
    </source>
</evidence>
<dbReference type="GO" id="GO:0016020">
    <property type="term" value="C:membrane"/>
    <property type="evidence" value="ECO:0007669"/>
    <property type="project" value="UniProtKB-SubCell"/>
</dbReference>
<evidence type="ECO:0000256" key="2">
    <source>
        <dbReference type="ARBA" id="ARBA00022692"/>
    </source>
</evidence>
<gene>
    <name evidence="7" type="ORF">CA264_06990</name>
</gene>
<evidence type="ECO:0000313" key="8">
    <source>
        <dbReference type="Proteomes" id="UP000266292"/>
    </source>
</evidence>
<protein>
    <submittedName>
        <fullName evidence="7">PA-phosphatase</fullName>
    </submittedName>
</protein>
<feature type="transmembrane region" description="Helical" evidence="5">
    <location>
        <begin position="252"/>
        <end position="271"/>
    </location>
</feature>
<keyword evidence="3 5" id="KW-1133">Transmembrane helix</keyword>
<dbReference type="AlphaFoldDB" id="A0A1X9YQP8"/>
<feature type="transmembrane region" description="Helical" evidence="5">
    <location>
        <begin position="158"/>
        <end position="178"/>
    </location>
</feature>
<dbReference type="Pfam" id="PF14378">
    <property type="entry name" value="PAP2_3"/>
    <property type="match status" value="1"/>
</dbReference>
<dbReference type="RefSeq" id="WP_025605809.1">
    <property type="nucleotide sequence ID" value="NZ_CP021235.1"/>
</dbReference>
<proteinExistence type="predicted"/>
<evidence type="ECO:0000313" key="7">
    <source>
        <dbReference type="EMBL" id="ARS35206.1"/>
    </source>
</evidence>
<dbReference type="PANTHER" id="PTHR31310:SF7">
    <property type="entry name" value="PA-PHOSPHATASE RELATED-FAMILY PROTEIN DDB_G0268928"/>
    <property type="match status" value="1"/>
</dbReference>
<organism evidence="7 8">
    <name type="scientific">Pontibacter actiniarum</name>
    <dbReference type="NCBI Taxonomy" id="323450"/>
    <lineage>
        <taxon>Bacteria</taxon>
        <taxon>Pseudomonadati</taxon>
        <taxon>Bacteroidota</taxon>
        <taxon>Cytophagia</taxon>
        <taxon>Cytophagales</taxon>
        <taxon>Hymenobacteraceae</taxon>
        <taxon>Pontibacter</taxon>
    </lineage>
</organism>
<feature type="transmembrane region" description="Helical" evidence="5">
    <location>
        <begin position="132"/>
        <end position="151"/>
    </location>
</feature>
<accession>A0A1X9YQP8</accession>
<feature type="transmembrane region" description="Helical" evidence="5">
    <location>
        <begin position="18"/>
        <end position="39"/>
    </location>
</feature>
<dbReference type="InterPro" id="IPR026841">
    <property type="entry name" value="Aur1/Ipt1"/>
</dbReference>
<dbReference type="PANTHER" id="PTHR31310">
    <property type="match status" value="1"/>
</dbReference>
<comment type="subcellular location">
    <subcellularLocation>
        <location evidence="1">Membrane</location>
        <topology evidence="1">Multi-pass membrane protein</topology>
    </subcellularLocation>
</comment>
<dbReference type="EMBL" id="CP021235">
    <property type="protein sequence ID" value="ARS35206.1"/>
    <property type="molecule type" value="Genomic_DNA"/>
</dbReference>
<keyword evidence="8" id="KW-1185">Reference proteome</keyword>
<feature type="transmembrane region" description="Helical" evidence="5">
    <location>
        <begin position="59"/>
        <end position="77"/>
    </location>
</feature>
<dbReference type="STRING" id="709015.GCA_000472485_01398"/>
<dbReference type="InterPro" id="IPR052185">
    <property type="entry name" value="IPC_Synthase-Related"/>
</dbReference>
<keyword evidence="4 5" id="KW-0472">Membrane</keyword>
<evidence type="ECO:0000256" key="3">
    <source>
        <dbReference type="ARBA" id="ARBA00022989"/>
    </source>
</evidence>
<keyword evidence="2 5" id="KW-0812">Transmembrane</keyword>